<gene>
    <name evidence="3" type="ORF">JOB18_050050</name>
</gene>
<accession>A0AAV6T2D2</accession>
<keyword evidence="4" id="KW-1185">Reference proteome</keyword>
<evidence type="ECO:0000256" key="1">
    <source>
        <dbReference type="SAM" id="Coils"/>
    </source>
</evidence>
<keyword evidence="1" id="KW-0175">Coiled coil</keyword>
<feature type="coiled-coil region" evidence="1">
    <location>
        <begin position="195"/>
        <end position="250"/>
    </location>
</feature>
<evidence type="ECO:0000313" key="4">
    <source>
        <dbReference type="Proteomes" id="UP000693946"/>
    </source>
</evidence>
<keyword evidence="2" id="KW-0472">Membrane</keyword>
<dbReference type="Proteomes" id="UP000693946">
    <property type="component" value="Linkage Group LG10"/>
</dbReference>
<keyword evidence="2" id="KW-0812">Transmembrane</keyword>
<feature type="transmembrane region" description="Helical" evidence="2">
    <location>
        <begin position="160"/>
        <end position="183"/>
    </location>
</feature>
<organism evidence="3 4">
    <name type="scientific">Solea senegalensis</name>
    <name type="common">Senegalese sole</name>
    <dbReference type="NCBI Taxonomy" id="28829"/>
    <lineage>
        <taxon>Eukaryota</taxon>
        <taxon>Metazoa</taxon>
        <taxon>Chordata</taxon>
        <taxon>Craniata</taxon>
        <taxon>Vertebrata</taxon>
        <taxon>Euteleostomi</taxon>
        <taxon>Actinopterygii</taxon>
        <taxon>Neopterygii</taxon>
        <taxon>Teleostei</taxon>
        <taxon>Neoteleostei</taxon>
        <taxon>Acanthomorphata</taxon>
        <taxon>Carangaria</taxon>
        <taxon>Pleuronectiformes</taxon>
        <taxon>Pleuronectoidei</taxon>
        <taxon>Soleidae</taxon>
        <taxon>Solea</taxon>
    </lineage>
</organism>
<evidence type="ECO:0008006" key="5">
    <source>
        <dbReference type="Google" id="ProtNLM"/>
    </source>
</evidence>
<keyword evidence="2" id="KW-1133">Transmembrane helix</keyword>
<dbReference type="AlphaFoldDB" id="A0AAV6T2D2"/>
<name>A0AAV6T2D2_SOLSE</name>
<protein>
    <recommendedName>
        <fullName evidence="5">Chromosome partition protein Smc</fullName>
    </recommendedName>
</protein>
<feature type="coiled-coil region" evidence="1">
    <location>
        <begin position="111"/>
        <end position="159"/>
    </location>
</feature>
<evidence type="ECO:0000313" key="3">
    <source>
        <dbReference type="EMBL" id="KAG7523559.1"/>
    </source>
</evidence>
<comment type="caution">
    <text evidence="3">The sequence shown here is derived from an EMBL/GenBank/DDBJ whole genome shotgun (WGS) entry which is preliminary data.</text>
</comment>
<dbReference type="EMBL" id="JAGKHQ010000002">
    <property type="protein sequence ID" value="KAG7523559.1"/>
    <property type="molecule type" value="Genomic_DNA"/>
</dbReference>
<proteinExistence type="predicted"/>
<reference evidence="3 4" key="1">
    <citation type="journal article" date="2021" name="Sci. Rep.">
        <title>Chromosome anchoring in Senegalese sole (Solea senegalensis) reveals sex-associated markers and genome rearrangements in flatfish.</title>
        <authorList>
            <person name="Guerrero-Cozar I."/>
            <person name="Gomez-Garrido J."/>
            <person name="Berbel C."/>
            <person name="Martinez-Blanch J.F."/>
            <person name="Alioto T."/>
            <person name="Claros M.G."/>
            <person name="Gagnaire P.A."/>
            <person name="Manchado M."/>
        </authorList>
    </citation>
    <scope>NUCLEOTIDE SEQUENCE [LARGE SCALE GENOMIC DNA]</scope>
    <source>
        <strain evidence="3">Sse05_10M</strain>
    </source>
</reference>
<sequence>MVYRPDRAVELQYRHQLRQVAQDVIRPLMKGLRSFNHVSEMLLCFEPGVILNSRSQHFYAIRQQIEKMNQQLQESQSIANTERRRIDGETEHLTAELSRLANQKSQTMSRLNDLKITLKSHRSNLESYRESLKVEKRNLQSAKDTRENMRRRRDAAERDALIGASLFIIPIAGWIAGGIIIGVSAAEWNEANDAVDRATEEVDRCKSQVDDYSDKVTEYSSRIDQAECDIDKADRQISETEDKLRSVSVKREFVADVQEKIRHAVHQLGQLCVVGSVAEVQTKCTIVLEPVIQVFEEMTTALSRITGDELLHTEGIHSLMCDMKINQRKLKQLVDSKRSLGYDDYY</sequence>
<evidence type="ECO:0000256" key="2">
    <source>
        <dbReference type="SAM" id="Phobius"/>
    </source>
</evidence>